<dbReference type="Pfam" id="PF13692">
    <property type="entry name" value="Glyco_trans_1_4"/>
    <property type="match status" value="1"/>
</dbReference>
<evidence type="ECO:0000256" key="2">
    <source>
        <dbReference type="ARBA" id="ARBA00022679"/>
    </source>
</evidence>
<name>A0A328HFU2_ARTGO</name>
<proteinExistence type="predicted"/>
<dbReference type="OrthoDB" id="9809227at2"/>
<gene>
    <name evidence="4" type="ORF">DBZ45_09865</name>
</gene>
<dbReference type="Gene3D" id="3.40.50.2000">
    <property type="entry name" value="Glycogen Phosphorylase B"/>
    <property type="match status" value="2"/>
</dbReference>
<reference evidence="4 5" key="1">
    <citation type="submission" date="2018-04" db="EMBL/GenBank/DDBJ databases">
        <title>Bacteria isolated from cave deposits of Manipur.</title>
        <authorList>
            <person name="Sahoo D."/>
            <person name="Sarangthem I."/>
            <person name="Nandeibam J."/>
        </authorList>
    </citation>
    <scope>NUCLEOTIDE SEQUENCE [LARGE SCALE GENOMIC DNA]</scope>
    <source>
        <strain evidence="5">mrc11</strain>
    </source>
</reference>
<evidence type="ECO:0000313" key="4">
    <source>
        <dbReference type="EMBL" id="RAM37516.1"/>
    </source>
</evidence>
<dbReference type="InterPro" id="IPR028098">
    <property type="entry name" value="Glyco_trans_4-like_N"/>
</dbReference>
<dbReference type="PANTHER" id="PTHR12526:SF595">
    <property type="entry name" value="BLL5217 PROTEIN"/>
    <property type="match status" value="1"/>
</dbReference>
<sequence length="343" mass="36230">MRIGLIAGPWYPIPPAGYGGIELVVDALARGFSRAGHEVLLAATADSTCPVDRLPGMRSSEPDLVGFTSSELSHVINAYAGMDGTVDLVHDHTLAGPLYRGRPEGLPVVTTIHSELTPSFAAVYGAAARDTTLIAISKSQVSSVLADRVAAVIPHGMEVAAVPVGHGQGGYACFLGRMCPDKGVVEAIQVAQLAGVPLRIAAKMREPAEMQYYHDVVGPLEGPDVEFLGEVGGAEKYKLLGEAIALLNPIQWMEPFGLVMIEAMATGTPVVATPLGSAPEIVDDGLSGYLAEAPEDLARLLVRAADLDRRTVRTQAEERFSTERMVDAHLALYARLTAVTSAR</sequence>
<keyword evidence="2 4" id="KW-0808">Transferase</keyword>
<dbReference type="RefSeq" id="WP_111903734.1">
    <property type="nucleotide sequence ID" value="NZ_QLNP01000069.1"/>
</dbReference>
<dbReference type="Pfam" id="PF13439">
    <property type="entry name" value="Glyco_transf_4"/>
    <property type="match status" value="1"/>
</dbReference>
<accession>A0A328HFU2</accession>
<dbReference type="SUPFAM" id="SSF53756">
    <property type="entry name" value="UDP-Glycosyltransferase/glycogen phosphorylase"/>
    <property type="match status" value="1"/>
</dbReference>
<dbReference type="Proteomes" id="UP000249166">
    <property type="component" value="Unassembled WGS sequence"/>
</dbReference>
<dbReference type="GO" id="GO:0016757">
    <property type="term" value="F:glycosyltransferase activity"/>
    <property type="evidence" value="ECO:0007669"/>
    <property type="project" value="UniProtKB-KW"/>
</dbReference>
<feature type="domain" description="Glycosyltransferase subfamily 4-like N-terminal" evidence="3">
    <location>
        <begin position="18"/>
        <end position="156"/>
    </location>
</feature>
<protein>
    <submittedName>
        <fullName evidence="4">Glycosyltransferase family 4 protein</fullName>
    </submittedName>
</protein>
<dbReference type="EMBL" id="QLNP01000069">
    <property type="protein sequence ID" value="RAM37516.1"/>
    <property type="molecule type" value="Genomic_DNA"/>
</dbReference>
<dbReference type="AlphaFoldDB" id="A0A328HFU2"/>
<evidence type="ECO:0000256" key="1">
    <source>
        <dbReference type="ARBA" id="ARBA00022676"/>
    </source>
</evidence>
<evidence type="ECO:0000259" key="3">
    <source>
        <dbReference type="Pfam" id="PF13439"/>
    </source>
</evidence>
<comment type="caution">
    <text evidence="4">The sequence shown here is derived from an EMBL/GenBank/DDBJ whole genome shotgun (WGS) entry which is preliminary data.</text>
</comment>
<evidence type="ECO:0000313" key="5">
    <source>
        <dbReference type="Proteomes" id="UP000249166"/>
    </source>
</evidence>
<keyword evidence="1" id="KW-0328">Glycosyltransferase</keyword>
<dbReference type="CDD" id="cd03802">
    <property type="entry name" value="GT4_AviGT4-like"/>
    <property type="match status" value="1"/>
</dbReference>
<organism evidence="4 5">
    <name type="scientific">Arthrobacter globiformis</name>
    <dbReference type="NCBI Taxonomy" id="1665"/>
    <lineage>
        <taxon>Bacteria</taxon>
        <taxon>Bacillati</taxon>
        <taxon>Actinomycetota</taxon>
        <taxon>Actinomycetes</taxon>
        <taxon>Micrococcales</taxon>
        <taxon>Micrococcaceae</taxon>
        <taxon>Arthrobacter</taxon>
    </lineage>
</organism>
<dbReference type="PANTHER" id="PTHR12526">
    <property type="entry name" value="GLYCOSYLTRANSFERASE"/>
    <property type="match status" value="1"/>
</dbReference>